<accession>W4FYR6</accession>
<dbReference type="OrthoDB" id="434519at2759"/>
<evidence type="ECO:0000313" key="7">
    <source>
        <dbReference type="EMBL" id="ETV72615.1"/>
    </source>
</evidence>
<dbReference type="GeneID" id="20814367"/>
<keyword evidence="6" id="KW-0732">Signal</keyword>
<evidence type="ECO:0008006" key="8">
    <source>
        <dbReference type="Google" id="ProtNLM"/>
    </source>
</evidence>
<keyword evidence="2 5" id="KW-0812">Transmembrane</keyword>
<evidence type="ECO:0000256" key="3">
    <source>
        <dbReference type="ARBA" id="ARBA00022989"/>
    </source>
</evidence>
<feature type="transmembrane region" description="Helical" evidence="5">
    <location>
        <begin position="126"/>
        <end position="145"/>
    </location>
</feature>
<feature type="signal peptide" evidence="6">
    <location>
        <begin position="1"/>
        <end position="26"/>
    </location>
</feature>
<evidence type="ECO:0000256" key="4">
    <source>
        <dbReference type="ARBA" id="ARBA00023136"/>
    </source>
</evidence>
<feature type="transmembrane region" description="Helical" evidence="5">
    <location>
        <begin position="151"/>
        <end position="170"/>
    </location>
</feature>
<feature type="transmembrane region" description="Helical" evidence="5">
    <location>
        <begin position="418"/>
        <end position="440"/>
    </location>
</feature>
<dbReference type="PANTHER" id="PTHR14255:SF3">
    <property type="entry name" value="SULFITE EXPORTER TAUE_SAFE FAMILY PROTEIN 5-RELATED"/>
    <property type="match status" value="1"/>
</dbReference>
<dbReference type="EMBL" id="KI913153">
    <property type="protein sequence ID" value="ETV72615.1"/>
    <property type="molecule type" value="Genomic_DNA"/>
</dbReference>
<feature type="transmembrane region" description="Helical" evidence="5">
    <location>
        <begin position="366"/>
        <end position="387"/>
    </location>
</feature>
<reference evidence="7" key="1">
    <citation type="submission" date="2013-12" db="EMBL/GenBank/DDBJ databases">
        <title>The Genome Sequence of Aphanomyces astaci APO3.</title>
        <authorList>
            <consortium name="The Broad Institute Genomics Platform"/>
            <person name="Russ C."/>
            <person name="Tyler B."/>
            <person name="van West P."/>
            <person name="Dieguez-Uribeondo J."/>
            <person name="Young S.K."/>
            <person name="Zeng Q."/>
            <person name="Gargeya S."/>
            <person name="Fitzgerald M."/>
            <person name="Abouelleil A."/>
            <person name="Alvarado L."/>
            <person name="Chapman S.B."/>
            <person name="Gainer-Dewar J."/>
            <person name="Goldberg J."/>
            <person name="Griggs A."/>
            <person name="Gujja S."/>
            <person name="Hansen M."/>
            <person name="Howarth C."/>
            <person name="Imamovic A."/>
            <person name="Ireland A."/>
            <person name="Larimer J."/>
            <person name="McCowan C."/>
            <person name="Murphy C."/>
            <person name="Pearson M."/>
            <person name="Poon T.W."/>
            <person name="Priest M."/>
            <person name="Roberts A."/>
            <person name="Saif S."/>
            <person name="Shea T."/>
            <person name="Sykes S."/>
            <person name="Wortman J."/>
            <person name="Nusbaum C."/>
            <person name="Birren B."/>
        </authorList>
    </citation>
    <scope>NUCLEOTIDE SEQUENCE [LARGE SCALE GENOMIC DNA]</scope>
    <source>
        <strain evidence="7">APO3</strain>
    </source>
</reference>
<dbReference type="PANTHER" id="PTHR14255">
    <property type="entry name" value="CEREBLON"/>
    <property type="match status" value="1"/>
</dbReference>
<feature type="transmembrane region" description="Helical" evidence="5">
    <location>
        <begin position="209"/>
        <end position="227"/>
    </location>
</feature>
<feature type="transmembrane region" description="Helical" evidence="5">
    <location>
        <begin position="182"/>
        <end position="203"/>
    </location>
</feature>
<dbReference type="GO" id="GO:0016020">
    <property type="term" value="C:membrane"/>
    <property type="evidence" value="ECO:0007669"/>
    <property type="project" value="UniProtKB-SubCell"/>
</dbReference>
<keyword evidence="3 5" id="KW-1133">Transmembrane helix</keyword>
<gene>
    <name evidence="7" type="ORF">H257_12371</name>
</gene>
<organism evidence="7">
    <name type="scientific">Aphanomyces astaci</name>
    <name type="common">Crayfish plague agent</name>
    <dbReference type="NCBI Taxonomy" id="112090"/>
    <lineage>
        <taxon>Eukaryota</taxon>
        <taxon>Sar</taxon>
        <taxon>Stramenopiles</taxon>
        <taxon>Oomycota</taxon>
        <taxon>Saprolegniomycetes</taxon>
        <taxon>Saprolegniales</taxon>
        <taxon>Verrucalvaceae</taxon>
        <taxon>Aphanomyces</taxon>
    </lineage>
</organism>
<protein>
    <recommendedName>
        <fullName evidence="8">Membrane transporter protein</fullName>
    </recommendedName>
</protein>
<dbReference type="RefSeq" id="XP_009837843.1">
    <property type="nucleotide sequence ID" value="XM_009839541.1"/>
</dbReference>
<dbReference type="GO" id="GO:0016567">
    <property type="term" value="P:protein ubiquitination"/>
    <property type="evidence" value="ECO:0007669"/>
    <property type="project" value="TreeGrafter"/>
</dbReference>
<proteinExistence type="predicted"/>
<dbReference type="VEuPathDB" id="FungiDB:H257_12371"/>
<feature type="transmembrane region" description="Helical" evidence="5">
    <location>
        <begin position="460"/>
        <end position="478"/>
    </location>
</feature>
<feature type="chain" id="PRO_5004840791" description="Membrane transporter protein" evidence="6">
    <location>
        <begin position="27"/>
        <end position="564"/>
    </location>
</feature>
<dbReference type="STRING" id="112090.W4FYR6"/>
<dbReference type="InterPro" id="IPR002781">
    <property type="entry name" value="TM_pro_TauE-like"/>
</dbReference>
<name>W4FYR6_APHAT</name>
<evidence type="ECO:0000256" key="5">
    <source>
        <dbReference type="SAM" id="Phobius"/>
    </source>
</evidence>
<dbReference type="GO" id="GO:0031464">
    <property type="term" value="C:Cul4A-RING E3 ubiquitin ligase complex"/>
    <property type="evidence" value="ECO:0007669"/>
    <property type="project" value="TreeGrafter"/>
</dbReference>
<evidence type="ECO:0000256" key="1">
    <source>
        <dbReference type="ARBA" id="ARBA00004141"/>
    </source>
</evidence>
<dbReference type="Pfam" id="PF01925">
    <property type="entry name" value="TauE"/>
    <property type="match status" value="2"/>
</dbReference>
<evidence type="ECO:0000256" key="2">
    <source>
        <dbReference type="ARBA" id="ARBA00022692"/>
    </source>
</evidence>
<feature type="transmembrane region" description="Helical" evidence="5">
    <location>
        <begin position="490"/>
        <end position="512"/>
    </location>
</feature>
<feature type="transmembrane region" description="Helical" evidence="5">
    <location>
        <begin position="333"/>
        <end position="354"/>
    </location>
</feature>
<feature type="transmembrane region" description="Helical" evidence="5">
    <location>
        <begin position="518"/>
        <end position="541"/>
    </location>
</feature>
<evidence type="ECO:0000256" key="6">
    <source>
        <dbReference type="SAM" id="SignalP"/>
    </source>
</evidence>
<keyword evidence="4 5" id="KW-0472">Membrane</keyword>
<comment type="subcellular location">
    <subcellularLocation>
        <location evidence="1">Membrane</location>
        <topology evidence="1">Multi-pass membrane protein</topology>
    </subcellularLocation>
</comment>
<dbReference type="AlphaFoldDB" id="W4FYR6"/>
<sequence>MRRVAGIATAAAVLLGTAGPWNAVDASTIHHAAVGLQCTQRQDCGFLPGLACINQTCAHCTTDTDCGASPSDLSKRCIVQVSRAASSSPRHPLTSVCIEKNLFSPFTSADAFASFMAFLSAALGSGCGVGGGGLLVPLYILVVGLSPKHAIPLSKATIFGGAAATFLVNFRKSHPLRPKRPLIDYALAAMMEPPTLVGSIFGVMFNRLFPSWLILILLITLLGYTAYRTLQKGKKLYGKEQLALHSDSPPSADDSSSCLINVDKIQIKVDWCARKWLLLTREARHRRQQRADDDADFASLPPLILPPDKDQFFADARAALEADEFNTFPIQNVLPLVVCWCLVFAQAIILGGHGTPSLVGVPCGTVSYWLLTILPLTVLFGITTMMGRRLRLRNRLRVLSQVEFVDGDVHWTRFKTQVVFPAYCIVAGIAAGLLGIGGGMVKGPVMLENGILPPVQSSSASFMILFTSSATTLLFSIAGTFPGQLQYDYVLWFATIGFCGGLFGQNVVGLLLKKYNRTSVLVFILAFTIGLSAMCMGYVGAMTAWRDFIKGGDLGFSSVCAAEP</sequence>